<evidence type="ECO:0000313" key="4">
    <source>
        <dbReference type="Proteomes" id="UP000052013"/>
    </source>
</evidence>
<dbReference type="STRING" id="1423739.FC85_GL002802"/>
<evidence type="ECO:0000313" key="3">
    <source>
        <dbReference type="EMBL" id="KRL66496.1"/>
    </source>
</evidence>
<name>A0A0R1SBR2_9LACO</name>
<evidence type="ECO:0008006" key="5">
    <source>
        <dbReference type="Google" id="ProtNLM"/>
    </source>
</evidence>
<feature type="signal peptide" evidence="2">
    <location>
        <begin position="1"/>
        <end position="29"/>
    </location>
</feature>
<comment type="caution">
    <text evidence="3">The sequence shown here is derived from an EMBL/GenBank/DDBJ whole genome shotgun (WGS) entry which is preliminary data.</text>
</comment>
<gene>
    <name evidence="3" type="ORF">FC85_GL002802</name>
</gene>
<keyword evidence="2" id="KW-0732">Signal</keyword>
<feature type="region of interest" description="Disordered" evidence="1">
    <location>
        <begin position="122"/>
        <end position="150"/>
    </location>
</feature>
<sequence length="497" mass="55584">MKKRIVLAATGLMAAGFLGAITVTHPAHAAYYRWTQTKLYSPSVPYHAKYSGTIYLWNAHHTRVVHNLKHYPRTTWYKTEAVKMTSGYKSRIYYKVLSGNQKHAGYIWRGYLTPGVNPNAAGFGTTPSTSTGSSSGSTSGSSDTSGSSTTANDGVIYSNVSAADAKKIDTSEYDTDISTYRHKAPYLSGLESYDAYAKVPTQSQIQTVVNFIKKRNQELGINNMGVVDNNAQGWQNFRIVMRSVDTNGGPKVPFVEYMYYDLEDIGTGYEKGEPEWYRAGTFQAFYDAATATTVKQAPKSTNFDHPFPYAVYAGLSYELPNQSLLRNYQGIQSGDRLYLKPGSQYTVFQDGDRLCYVRTANILDFSNGPIVKNGIQYDDIDPARDSSKLDPNKGKVYREITENYNFDEYHYENGKWQKVFSVRLNYGEELTDKKSISISVSFYDANGRTTQAPGSEASPQKLPVDLTFPSKNYDANYLSILYLPDSDFQKYEANGGK</sequence>
<organism evidence="3 4">
    <name type="scientific">Lentilactobacillus diolivorans DSM 14421</name>
    <dbReference type="NCBI Taxonomy" id="1423739"/>
    <lineage>
        <taxon>Bacteria</taxon>
        <taxon>Bacillati</taxon>
        <taxon>Bacillota</taxon>
        <taxon>Bacilli</taxon>
        <taxon>Lactobacillales</taxon>
        <taxon>Lactobacillaceae</taxon>
        <taxon>Lentilactobacillus</taxon>
    </lineage>
</organism>
<dbReference type="Proteomes" id="UP000052013">
    <property type="component" value="Unassembled WGS sequence"/>
</dbReference>
<dbReference type="AlphaFoldDB" id="A0A0R1SBR2"/>
<accession>A0A0R1SBR2</accession>
<dbReference type="EMBL" id="AZEY01000041">
    <property type="protein sequence ID" value="KRL66496.1"/>
    <property type="molecule type" value="Genomic_DNA"/>
</dbReference>
<dbReference type="RefSeq" id="WP_057864372.1">
    <property type="nucleotide sequence ID" value="NZ_AZEY01000041.1"/>
</dbReference>
<proteinExistence type="predicted"/>
<evidence type="ECO:0000256" key="1">
    <source>
        <dbReference type="SAM" id="MobiDB-lite"/>
    </source>
</evidence>
<dbReference type="PATRIC" id="fig|1423739.3.peg.2915"/>
<reference evidence="3 4" key="1">
    <citation type="journal article" date="2015" name="Genome Announc.">
        <title>Expanding the biotechnology potential of lactobacilli through comparative genomics of 213 strains and associated genera.</title>
        <authorList>
            <person name="Sun Z."/>
            <person name="Harris H.M."/>
            <person name="McCann A."/>
            <person name="Guo C."/>
            <person name="Argimon S."/>
            <person name="Zhang W."/>
            <person name="Yang X."/>
            <person name="Jeffery I.B."/>
            <person name="Cooney J.C."/>
            <person name="Kagawa T.F."/>
            <person name="Liu W."/>
            <person name="Song Y."/>
            <person name="Salvetti E."/>
            <person name="Wrobel A."/>
            <person name="Rasinkangas P."/>
            <person name="Parkhill J."/>
            <person name="Rea M.C."/>
            <person name="O'Sullivan O."/>
            <person name="Ritari J."/>
            <person name="Douillard F.P."/>
            <person name="Paul Ross R."/>
            <person name="Yang R."/>
            <person name="Briner A.E."/>
            <person name="Felis G.E."/>
            <person name="de Vos W.M."/>
            <person name="Barrangou R."/>
            <person name="Klaenhammer T.R."/>
            <person name="Caufield P.W."/>
            <person name="Cui Y."/>
            <person name="Zhang H."/>
            <person name="O'Toole P.W."/>
        </authorList>
    </citation>
    <scope>NUCLEOTIDE SEQUENCE [LARGE SCALE GENOMIC DNA]</scope>
    <source>
        <strain evidence="3 4">DSM 14421</strain>
    </source>
</reference>
<protein>
    <recommendedName>
        <fullName evidence="5">D-alanyl-D-alanine carboxypeptidase</fullName>
    </recommendedName>
</protein>
<evidence type="ECO:0000256" key="2">
    <source>
        <dbReference type="SAM" id="SignalP"/>
    </source>
</evidence>
<feature type="compositionally biased region" description="Low complexity" evidence="1">
    <location>
        <begin position="124"/>
        <end position="150"/>
    </location>
</feature>
<feature type="chain" id="PRO_5006410447" description="D-alanyl-D-alanine carboxypeptidase" evidence="2">
    <location>
        <begin position="30"/>
        <end position="497"/>
    </location>
</feature>